<accession>A0A2P2J4M5</accession>
<dbReference type="AlphaFoldDB" id="A0A2P2J4M5"/>
<sequence>MWVSGCLRFWYAGEANEHVCVFLLQSLLEEFFILILNFTDQ</sequence>
<evidence type="ECO:0000313" key="1">
    <source>
        <dbReference type="EMBL" id="MBW88428.1"/>
    </source>
</evidence>
<proteinExistence type="predicted"/>
<name>A0A2P2J4M5_RHIMU</name>
<organism evidence="1">
    <name type="scientific">Rhizophora mucronata</name>
    <name type="common">Asiatic mangrove</name>
    <dbReference type="NCBI Taxonomy" id="61149"/>
    <lineage>
        <taxon>Eukaryota</taxon>
        <taxon>Viridiplantae</taxon>
        <taxon>Streptophyta</taxon>
        <taxon>Embryophyta</taxon>
        <taxon>Tracheophyta</taxon>
        <taxon>Spermatophyta</taxon>
        <taxon>Magnoliopsida</taxon>
        <taxon>eudicotyledons</taxon>
        <taxon>Gunneridae</taxon>
        <taxon>Pentapetalae</taxon>
        <taxon>rosids</taxon>
        <taxon>fabids</taxon>
        <taxon>Malpighiales</taxon>
        <taxon>Rhizophoraceae</taxon>
        <taxon>Rhizophora</taxon>
    </lineage>
</organism>
<dbReference type="EMBL" id="GGEC01007945">
    <property type="protein sequence ID" value="MBW88428.1"/>
    <property type="molecule type" value="Transcribed_RNA"/>
</dbReference>
<reference evidence="1" key="1">
    <citation type="submission" date="2018-02" db="EMBL/GenBank/DDBJ databases">
        <title>Rhizophora mucronata_Transcriptome.</title>
        <authorList>
            <person name="Meera S.P."/>
            <person name="Sreeshan A."/>
            <person name="Augustine A."/>
        </authorList>
    </citation>
    <scope>NUCLEOTIDE SEQUENCE</scope>
    <source>
        <tissue evidence="1">Leaf</tissue>
    </source>
</reference>
<protein>
    <submittedName>
        <fullName evidence="1">Uncharacterized protein</fullName>
    </submittedName>
</protein>